<dbReference type="PANTHER" id="PTHR12166">
    <property type="entry name" value="CALCIUM-DEPENDENT SECRETION ACTIVATOR"/>
    <property type="match status" value="1"/>
</dbReference>
<organism evidence="1 2">
    <name type="scientific">Dissostichus mawsoni</name>
    <name type="common">Antarctic cod</name>
    <dbReference type="NCBI Taxonomy" id="36200"/>
    <lineage>
        <taxon>Eukaryota</taxon>
        <taxon>Metazoa</taxon>
        <taxon>Chordata</taxon>
        <taxon>Craniata</taxon>
        <taxon>Vertebrata</taxon>
        <taxon>Euteleostomi</taxon>
        <taxon>Actinopterygii</taxon>
        <taxon>Neopterygii</taxon>
        <taxon>Teleostei</taxon>
        <taxon>Neoteleostei</taxon>
        <taxon>Acanthomorphata</taxon>
        <taxon>Eupercaria</taxon>
        <taxon>Perciformes</taxon>
        <taxon>Notothenioidei</taxon>
        <taxon>Nototheniidae</taxon>
        <taxon>Dissostichus</taxon>
    </lineage>
</organism>
<dbReference type="OrthoDB" id="8962925at2759"/>
<comment type="caution">
    <text evidence="1">The sequence shown here is derived from an EMBL/GenBank/DDBJ whole genome shotgun (WGS) entry which is preliminary data.</text>
</comment>
<sequence length="145" mass="16607">MWDDLSVKEAHSVYRAGWFSPGQVFVLDEYCARYGVRGCHRHLSYLKDLMEYSESQGRSEKPNSVRTKSIRRRSAGESSTILQLSLFRLCFSVGNSHRNINIFIGKSTTNGAEERLMFPLYTEHFLCLPATPPLYSPHPRNTSLC</sequence>
<dbReference type="InterPro" id="IPR033227">
    <property type="entry name" value="CAPS"/>
</dbReference>
<dbReference type="GO" id="GO:1990504">
    <property type="term" value="P:dense core granule exocytosis"/>
    <property type="evidence" value="ECO:0007669"/>
    <property type="project" value="InterPro"/>
</dbReference>
<dbReference type="GO" id="GO:0098793">
    <property type="term" value="C:presynapse"/>
    <property type="evidence" value="ECO:0007669"/>
    <property type="project" value="GOC"/>
</dbReference>
<proteinExistence type="predicted"/>
<dbReference type="GO" id="GO:0098978">
    <property type="term" value="C:glutamatergic synapse"/>
    <property type="evidence" value="ECO:0007669"/>
    <property type="project" value="TreeGrafter"/>
</dbReference>
<name>A0A7J5Z2F1_DISMA</name>
<keyword evidence="2" id="KW-1185">Reference proteome</keyword>
<protein>
    <submittedName>
        <fullName evidence="1">Uncharacterized protein</fullName>
    </submittedName>
</protein>
<dbReference type="AlphaFoldDB" id="A0A7J5Z2F1"/>
<dbReference type="EMBL" id="JAAKFY010000007">
    <property type="protein sequence ID" value="KAF3855291.1"/>
    <property type="molecule type" value="Genomic_DNA"/>
</dbReference>
<accession>A0A7J5Z2F1</accession>
<reference evidence="1 2" key="1">
    <citation type="submission" date="2020-03" db="EMBL/GenBank/DDBJ databases">
        <title>Dissostichus mawsoni Genome sequencing and assembly.</title>
        <authorList>
            <person name="Park H."/>
        </authorList>
    </citation>
    <scope>NUCLEOTIDE SEQUENCE [LARGE SCALE GENOMIC DNA]</scope>
    <source>
        <strain evidence="1">DM0001</strain>
        <tissue evidence="1">Muscle</tissue>
    </source>
</reference>
<gene>
    <name evidence="1" type="ORF">F7725_023346</name>
</gene>
<dbReference type="PANTHER" id="PTHR12166:SF7">
    <property type="entry name" value="CALCIUM-DEPENDENT SECRETION ACTIVATOR 2"/>
    <property type="match status" value="1"/>
</dbReference>
<dbReference type="GO" id="GO:0045921">
    <property type="term" value="P:positive regulation of exocytosis"/>
    <property type="evidence" value="ECO:0007669"/>
    <property type="project" value="TreeGrafter"/>
</dbReference>
<dbReference type="Proteomes" id="UP000518266">
    <property type="component" value="Unassembled WGS sequence"/>
</dbReference>
<evidence type="ECO:0000313" key="1">
    <source>
        <dbReference type="EMBL" id="KAF3855291.1"/>
    </source>
</evidence>
<dbReference type="GO" id="GO:0016079">
    <property type="term" value="P:synaptic vesicle exocytosis"/>
    <property type="evidence" value="ECO:0007669"/>
    <property type="project" value="InterPro"/>
</dbReference>
<evidence type="ECO:0000313" key="2">
    <source>
        <dbReference type="Proteomes" id="UP000518266"/>
    </source>
</evidence>